<accession>A0A976ICL6</accession>
<dbReference type="Proteomes" id="UP000294530">
    <property type="component" value="Unassembled WGS sequence"/>
</dbReference>
<dbReference type="RefSeq" id="XP_067816877.1">
    <property type="nucleotide sequence ID" value="XM_067960011.1"/>
</dbReference>
<evidence type="ECO:0000256" key="1">
    <source>
        <dbReference type="ARBA" id="ARBA00022614"/>
    </source>
</evidence>
<evidence type="ECO:0000256" key="2">
    <source>
        <dbReference type="ARBA" id="ARBA00022737"/>
    </source>
</evidence>
<gene>
    <name evidence="3" type="ORF">CCR75_001910</name>
</gene>
<evidence type="ECO:0000313" key="4">
    <source>
        <dbReference type="Proteomes" id="UP000294530"/>
    </source>
</evidence>
<dbReference type="PROSITE" id="PS51450">
    <property type="entry name" value="LRR"/>
    <property type="match status" value="7"/>
</dbReference>
<dbReference type="InterPro" id="IPR032675">
    <property type="entry name" value="LRR_dom_sf"/>
</dbReference>
<dbReference type="Gene3D" id="3.80.10.10">
    <property type="entry name" value="Ribonuclease Inhibitor"/>
    <property type="match status" value="2"/>
</dbReference>
<organism evidence="3 4">
    <name type="scientific">Bremia lactucae</name>
    <name type="common">Lettuce downy mildew</name>
    <dbReference type="NCBI Taxonomy" id="4779"/>
    <lineage>
        <taxon>Eukaryota</taxon>
        <taxon>Sar</taxon>
        <taxon>Stramenopiles</taxon>
        <taxon>Oomycota</taxon>
        <taxon>Peronosporomycetes</taxon>
        <taxon>Peronosporales</taxon>
        <taxon>Peronosporaceae</taxon>
        <taxon>Bremia</taxon>
    </lineage>
</organism>
<dbReference type="PANTHER" id="PTHR46652:SF3">
    <property type="entry name" value="LEUCINE-RICH REPEAT-CONTAINING PROTEIN 9"/>
    <property type="match status" value="1"/>
</dbReference>
<dbReference type="FunFam" id="3.80.10.10:FF:000312">
    <property type="entry name" value="Protein phosphatases pp1 regulatory subunit, putative"/>
    <property type="match status" value="1"/>
</dbReference>
<proteinExistence type="predicted"/>
<comment type="caution">
    <text evidence="3">The sequence shown here is derived from an EMBL/GenBank/DDBJ whole genome shotgun (WGS) entry which is preliminary data.</text>
</comment>
<dbReference type="OrthoDB" id="7451790at2759"/>
<dbReference type="AlphaFoldDB" id="A0A976ICL6"/>
<dbReference type="InterPro" id="IPR001611">
    <property type="entry name" value="Leu-rich_rpt"/>
</dbReference>
<dbReference type="SMART" id="SM00369">
    <property type="entry name" value="LRR_TYP"/>
    <property type="match status" value="8"/>
</dbReference>
<evidence type="ECO:0008006" key="5">
    <source>
        <dbReference type="Google" id="ProtNLM"/>
    </source>
</evidence>
<dbReference type="InterPro" id="IPR050836">
    <property type="entry name" value="SDS22/Internalin_LRR"/>
</dbReference>
<dbReference type="PANTHER" id="PTHR46652">
    <property type="entry name" value="LEUCINE-RICH REPEAT AND IQ DOMAIN-CONTAINING PROTEIN 1-RELATED"/>
    <property type="match status" value="1"/>
</dbReference>
<sequence length="370" mass="42127">MVFDNGSIAIIAANTNSEMTFPDENTRVKHVNTDALQAAMDERAQYQVAKAESDEELKDEHEAIKLSSCVDFSDVQEDELYYIGTSGIKVTDLDGLENLPNLLKLHVRSNLLRSMGSVALLRQLQHLELYDNQIQTLEGVQSLVTLKVLDLSFNEIRIIPDLSHLTILEELYVANNKLKKITGLENLKRLKKLDLGANRLRVMENLDGLIDLQELWLGKNKITIIQGLETLTELKIISVQSNRVVQMTGFAQNSALEELYLSHNGIEKIENIEHLFNLKTMDLGGNRIANIPIIMAPLTELEDLWLNNNQIAEFTDIEHLRPLKGLRTLYLEHNPVAQDFEYRKKIEELLPVLDQIDATQTTKARRRLIN</sequence>
<keyword evidence="1" id="KW-0433">Leucine-rich repeat</keyword>
<dbReference type="SUPFAM" id="SSF52058">
    <property type="entry name" value="L domain-like"/>
    <property type="match status" value="1"/>
</dbReference>
<dbReference type="Pfam" id="PF12799">
    <property type="entry name" value="LRR_4"/>
    <property type="match status" value="2"/>
</dbReference>
<dbReference type="GeneID" id="94345682"/>
<dbReference type="InterPro" id="IPR025875">
    <property type="entry name" value="Leu-rich_rpt_4"/>
</dbReference>
<dbReference type="KEGG" id="blac:94345682"/>
<keyword evidence="4" id="KW-1185">Reference proteome</keyword>
<dbReference type="EMBL" id="SHOA02000014">
    <property type="protein sequence ID" value="TDH67378.1"/>
    <property type="molecule type" value="Genomic_DNA"/>
</dbReference>
<evidence type="ECO:0000313" key="3">
    <source>
        <dbReference type="EMBL" id="TDH67378.1"/>
    </source>
</evidence>
<dbReference type="SMART" id="SM00365">
    <property type="entry name" value="LRR_SD22"/>
    <property type="match status" value="9"/>
</dbReference>
<name>A0A976ICL6_BRELC</name>
<keyword evidence="2" id="KW-0677">Repeat</keyword>
<protein>
    <recommendedName>
        <fullName evidence="5">Protein phosphatase 1 regulatory subunit 7</fullName>
    </recommendedName>
</protein>
<reference evidence="3 4" key="1">
    <citation type="journal article" date="2021" name="Genome Biol.">
        <title>AFLAP: assembly-free linkage analysis pipeline using k-mers from genome sequencing data.</title>
        <authorList>
            <person name="Fletcher K."/>
            <person name="Zhang L."/>
            <person name="Gil J."/>
            <person name="Han R."/>
            <person name="Cavanaugh K."/>
            <person name="Michelmore R."/>
        </authorList>
    </citation>
    <scope>NUCLEOTIDE SEQUENCE [LARGE SCALE GENOMIC DNA]</scope>
    <source>
        <strain evidence="3 4">SF5</strain>
    </source>
</reference>
<dbReference type="InterPro" id="IPR003591">
    <property type="entry name" value="Leu-rich_rpt_typical-subtyp"/>
</dbReference>
<dbReference type="Pfam" id="PF14580">
    <property type="entry name" value="LRR_9"/>
    <property type="match status" value="1"/>
</dbReference>